<dbReference type="GO" id="GO:0008270">
    <property type="term" value="F:zinc ion binding"/>
    <property type="evidence" value="ECO:0007669"/>
    <property type="project" value="InterPro"/>
</dbReference>
<keyword evidence="11" id="KW-0482">Metalloprotease</keyword>
<dbReference type="Proteomes" id="UP000694844">
    <property type="component" value="Chromosome 5"/>
</dbReference>
<evidence type="ECO:0000256" key="9">
    <source>
        <dbReference type="ARBA" id="ARBA00022833"/>
    </source>
</evidence>
<accession>A0A8B8EWK2</accession>
<protein>
    <submittedName>
        <fullName evidence="18">Carboxypeptidase B-like isoform X1</fullName>
    </submittedName>
</protein>
<name>A0A8B8EWK2_CRAVI</name>
<gene>
    <name evidence="18" type="primary">LOC111137258</name>
</gene>
<dbReference type="RefSeq" id="XP_022344356.1">
    <property type="nucleotide sequence ID" value="XM_022488648.1"/>
</dbReference>
<dbReference type="GO" id="GO:0006508">
    <property type="term" value="P:proteolysis"/>
    <property type="evidence" value="ECO:0007669"/>
    <property type="project" value="UniProtKB-KW"/>
</dbReference>
<keyword evidence="4" id="KW-0121">Carboxypeptidase</keyword>
<reference evidence="18" key="1">
    <citation type="submission" date="2025-08" db="UniProtKB">
        <authorList>
            <consortium name="RefSeq"/>
        </authorList>
    </citation>
    <scope>IDENTIFICATION</scope>
    <source>
        <tissue evidence="18">Whole sample</tissue>
    </source>
</reference>
<proteinExistence type="inferred from homology"/>
<comment type="similarity">
    <text evidence="3 14">Belongs to the peptidase M14 family.</text>
</comment>
<dbReference type="InterPro" id="IPR003146">
    <property type="entry name" value="M14A_act_pep"/>
</dbReference>
<evidence type="ECO:0000256" key="7">
    <source>
        <dbReference type="ARBA" id="ARBA00022729"/>
    </source>
</evidence>
<dbReference type="PANTHER" id="PTHR11705:SF143">
    <property type="entry name" value="SLL0236 PROTEIN"/>
    <property type="match status" value="1"/>
</dbReference>
<evidence type="ECO:0000256" key="6">
    <source>
        <dbReference type="ARBA" id="ARBA00022723"/>
    </source>
</evidence>
<evidence type="ECO:0000256" key="2">
    <source>
        <dbReference type="ARBA" id="ARBA00003091"/>
    </source>
</evidence>
<keyword evidence="12" id="KW-0865">Zymogen</keyword>
<evidence type="ECO:0000256" key="10">
    <source>
        <dbReference type="ARBA" id="ARBA00023026"/>
    </source>
</evidence>
<dbReference type="Gene3D" id="3.40.630.10">
    <property type="entry name" value="Zn peptidases"/>
    <property type="match status" value="1"/>
</dbReference>
<comment type="function">
    <text evidence="2">Extracellular metalloprotease that contributes to pathogenicity.</text>
</comment>
<dbReference type="SUPFAM" id="SSF54897">
    <property type="entry name" value="Protease propeptides/inhibitors"/>
    <property type="match status" value="1"/>
</dbReference>
<dbReference type="InterPro" id="IPR057246">
    <property type="entry name" value="CARBOXYPEPT_ZN_1"/>
</dbReference>
<dbReference type="Pfam" id="PF00246">
    <property type="entry name" value="Peptidase_M14"/>
    <property type="match status" value="1"/>
</dbReference>
<sequence length="427" mass="48820">MEEKNWSWEMILKITSILLLLGICLAQKTRYDGFSVLRVVPRTAKEVHALNRILENINHLQADIWRFSGVIGKPVDIQISPKHLSNLNETLLRDGFRSELLIPDVQKLIYEREQQNQDIKETAALFEYGKYHTLDEVNNWIDNITKFYSNITSVFEITKSYEGRSIRGIKISTAEGNTKPGFFIEGGIHAREWISPATVIYMTGQMLDRYSADLRIKQLVDSFDWFILPVFNVDGYEYTWTKNRNWRKTRSKHGPCVGVDPNRNWDYQWCKEGASKDPCSDQYCGPKAFSEVEVKGVADFIMANAKTMKGFIDFHSYSQLWMSPWGYTKELPPDFQDQDKGSELAVDALEKVYGTKYQHGSIANTIYVASGSSADWTYGAAKVKYSYGVELRDTGKYGFLLPPDQIIPSGKETLEALIALANFVLNN</sequence>
<feature type="active site" description="Proton donor/acceptor" evidence="14">
    <location>
        <position position="390"/>
    </location>
</feature>
<evidence type="ECO:0000256" key="1">
    <source>
        <dbReference type="ARBA" id="ARBA00001947"/>
    </source>
</evidence>
<dbReference type="GO" id="GO:0005615">
    <property type="term" value="C:extracellular space"/>
    <property type="evidence" value="ECO:0007669"/>
    <property type="project" value="TreeGrafter"/>
</dbReference>
<dbReference type="InterPro" id="IPR000834">
    <property type="entry name" value="Peptidase_M14"/>
</dbReference>
<dbReference type="InterPro" id="IPR036990">
    <property type="entry name" value="M14A-like_propep"/>
</dbReference>
<evidence type="ECO:0000256" key="8">
    <source>
        <dbReference type="ARBA" id="ARBA00022801"/>
    </source>
</evidence>
<dbReference type="Pfam" id="PF02244">
    <property type="entry name" value="Propep_M14"/>
    <property type="match status" value="1"/>
</dbReference>
<evidence type="ECO:0000256" key="12">
    <source>
        <dbReference type="ARBA" id="ARBA00023145"/>
    </source>
</evidence>
<evidence type="ECO:0000256" key="4">
    <source>
        <dbReference type="ARBA" id="ARBA00022645"/>
    </source>
</evidence>
<keyword evidence="7 15" id="KW-0732">Signal</keyword>
<dbReference type="PRINTS" id="PR00765">
    <property type="entry name" value="CRBOXYPTASEA"/>
</dbReference>
<dbReference type="PANTHER" id="PTHR11705">
    <property type="entry name" value="PROTEASE FAMILY M14 CARBOXYPEPTIDASE A,B"/>
    <property type="match status" value="1"/>
</dbReference>
<evidence type="ECO:0000256" key="3">
    <source>
        <dbReference type="ARBA" id="ARBA00005988"/>
    </source>
</evidence>
<evidence type="ECO:0000259" key="16">
    <source>
        <dbReference type="PROSITE" id="PS52035"/>
    </source>
</evidence>
<dbReference type="CDD" id="cd03860">
    <property type="entry name" value="M14_CP_A-B_like"/>
    <property type="match status" value="1"/>
</dbReference>
<dbReference type="OrthoDB" id="3626597at2759"/>
<evidence type="ECO:0000256" key="11">
    <source>
        <dbReference type="ARBA" id="ARBA00023049"/>
    </source>
</evidence>
<evidence type="ECO:0000313" key="18">
    <source>
        <dbReference type="RefSeq" id="XP_022344356.1"/>
    </source>
</evidence>
<feature type="signal peptide" evidence="15">
    <location>
        <begin position="1"/>
        <end position="26"/>
    </location>
</feature>
<dbReference type="SUPFAM" id="SSF53187">
    <property type="entry name" value="Zn-dependent exopeptidases"/>
    <property type="match status" value="1"/>
</dbReference>
<evidence type="ECO:0000313" key="17">
    <source>
        <dbReference type="Proteomes" id="UP000694844"/>
    </source>
</evidence>
<organism evidence="17 18">
    <name type="scientific">Crassostrea virginica</name>
    <name type="common">Eastern oyster</name>
    <dbReference type="NCBI Taxonomy" id="6565"/>
    <lineage>
        <taxon>Eukaryota</taxon>
        <taxon>Metazoa</taxon>
        <taxon>Spiralia</taxon>
        <taxon>Lophotrochozoa</taxon>
        <taxon>Mollusca</taxon>
        <taxon>Bivalvia</taxon>
        <taxon>Autobranchia</taxon>
        <taxon>Pteriomorphia</taxon>
        <taxon>Ostreida</taxon>
        <taxon>Ostreoidea</taxon>
        <taxon>Ostreidae</taxon>
        <taxon>Crassostrea</taxon>
    </lineage>
</organism>
<dbReference type="PROSITE" id="PS00132">
    <property type="entry name" value="CARBOXYPEPT_ZN_1"/>
    <property type="match status" value="1"/>
</dbReference>
<dbReference type="GO" id="GO:0004181">
    <property type="term" value="F:metallocarboxypeptidase activity"/>
    <property type="evidence" value="ECO:0007669"/>
    <property type="project" value="InterPro"/>
</dbReference>
<keyword evidence="9" id="KW-0862">Zinc</keyword>
<evidence type="ECO:0000256" key="5">
    <source>
        <dbReference type="ARBA" id="ARBA00022670"/>
    </source>
</evidence>
<evidence type="ECO:0000256" key="13">
    <source>
        <dbReference type="ARBA" id="ARBA00023157"/>
    </source>
</evidence>
<dbReference type="PROSITE" id="PS52035">
    <property type="entry name" value="PEPTIDASE_M14"/>
    <property type="match status" value="1"/>
</dbReference>
<keyword evidence="10" id="KW-0843">Virulence</keyword>
<dbReference type="SMART" id="SM00631">
    <property type="entry name" value="Zn_pept"/>
    <property type="match status" value="1"/>
</dbReference>
<keyword evidence="17" id="KW-1185">Reference proteome</keyword>
<evidence type="ECO:0000256" key="14">
    <source>
        <dbReference type="PROSITE-ProRule" id="PRU01379"/>
    </source>
</evidence>
<comment type="cofactor">
    <cofactor evidence="1">
        <name>Zn(2+)</name>
        <dbReference type="ChEBI" id="CHEBI:29105"/>
    </cofactor>
</comment>
<dbReference type="GeneID" id="111137258"/>
<keyword evidence="5" id="KW-0645">Protease</keyword>
<dbReference type="Gene3D" id="3.30.70.340">
    <property type="entry name" value="Metallocarboxypeptidase-like"/>
    <property type="match status" value="1"/>
</dbReference>
<keyword evidence="8" id="KW-0378">Hydrolase</keyword>
<feature type="chain" id="PRO_5034674913" evidence="15">
    <location>
        <begin position="27"/>
        <end position="427"/>
    </location>
</feature>
<keyword evidence="6" id="KW-0479">Metal-binding</keyword>
<evidence type="ECO:0000256" key="15">
    <source>
        <dbReference type="SAM" id="SignalP"/>
    </source>
</evidence>
<dbReference type="AlphaFoldDB" id="A0A8B8EWK2"/>
<keyword evidence="13" id="KW-1015">Disulfide bond</keyword>
<dbReference type="FunFam" id="3.40.630.10:FF:000056">
    <property type="entry name" value="Zinc carboxypeptidase"/>
    <property type="match status" value="1"/>
</dbReference>
<feature type="domain" description="Peptidase M14" evidence="16">
    <location>
        <begin position="130"/>
        <end position="424"/>
    </location>
</feature>
<dbReference type="KEGG" id="cvn:111137258"/>